<protein>
    <submittedName>
        <fullName evidence="2">Uncharacterized protein</fullName>
    </submittedName>
</protein>
<comment type="caution">
    <text evidence="2">The sequence shown here is derived from an EMBL/GenBank/DDBJ whole genome shotgun (WGS) entry which is preliminary data.</text>
</comment>
<organism evidence="2 3">
    <name type="scientific">Eumeta variegata</name>
    <name type="common">Bagworm moth</name>
    <name type="synonym">Eumeta japonica</name>
    <dbReference type="NCBI Taxonomy" id="151549"/>
    <lineage>
        <taxon>Eukaryota</taxon>
        <taxon>Metazoa</taxon>
        <taxon>Ecdysozoa</taxon>
        <taxon>Arthropoda</taxon>
        <taxon>Hexapoda</taxon>
        <taxon>Insecta</taxon>
        <taxon>Pterygota</taxon>
        <taxon>Neoptera</taxon>
        <taxon>Endopterygota</taxon>
        <taxon>Lepidoptera</taxon>
        <taxon>Glossata</taxon>
        <taxon>Ditrysia</taxon>
        <taxon>Tineoidea</taxon>
        <taxon>Psychidae</taxon>
        <taxon>Oiketicinae</taxon>
        <taxon>Eumeta</taxon>
    </lineage>
</organism>
<evidence type="ECO:0000256" key="1">
    <source>
        <dbReference type="SAM" id="MobiDB-lite"/>
    </source>
</evidence>
<dbReference type="EMBL" id="BGZK01000101">
    <property type="protein sequence ID" value="GBP18851.1"/>
    <property type="molecule type" value="Genomic_DNA"/>
</dbReference>
<feature type="region of interest" description="Disordered" evidence="1">
    <location>
        <begin position="49"/>
        <end position="87"/>
    </location>
</feature>
<reference evidence="2 3" key="1">
    <citation type="journal article" date="2019" name="Commun. Biol.">
        <title>The bagworm genome reveals a unique fibroin gene that provides high tensile strength.</title>
        <authorList>
            <person name="Kono N."/>
            <person name="Nakamura H."/>
            <person name="Ohtoshi R."/>
            <person name="Tomita M."/>
            <person name="Numata K."/>
            <person name="Arakawa K."/>
        </authorList>
    </citation>
    <scope>NUCLEOTIDE SEQUENCE [LARGE SCALE GENOMIC DNA]</scope>
</reference>
<feature type="compositionally biased region" description="Basic and acidic residues" evidence="1">
    <location>
        <begin position="61"/>
        <end position="70"/>
    </location>
</feature>
<name>A0A4C1TXR5_EUMVA</name>
<dbReference type="AlphaFoldDB" id="A0A4C1TXR5"/>
<feature type="compositionally biased region" description="Acidic residues" evidence="1">
    <location>
        <begin position="49"/>
        <end position="60"/>
    </location>
</feature>
<keyword evidence="3" id="KW-1185">Reference proteome</keyword>
<proteinExistence type="predicted"/>
<gene>
    <name evidence="2" type="ORF">EVAR_93281_1</name>
</gene>
<accession>A0A4C1TXR5</accession>
<dbReference type="OrthoDB" id="7467835at2759"/>
<sequence>MLTLEQVVLFSRAYLVSNYALKFRRGLSGLTSVLTDRVIETWLVDEESSGSEVDDVGEDFCPEHSEHDTDTSTDISDTEGTQPEPLTRRHRHQMKMFRSQGWVILECCARGRPIIVEWERDARHSAGLSLVR</sequence>
<evidence type="ECO:0000313" key="2">
    <source>
        <dbReference type="EMBL" id="GBP18851.1"/>
    </source>
</evidence>
<evidence type="ECO:0000313" key="3">
    <source>
        <dbReference type="Proteomes" id="UP000299102"/>
    </source>
</evidence>
<dbReference type="Proteomes" id="UP000299102">
    <property type="component" value="Unassembled WGS sequence"/>
</dbReference>